<protein>
    <submittedName>
        <fullName evidence="1">Uncharacterized protein</fullName>
    </submittedName>
</protein>
<reference evidence="1" key="2">
    <citation type="journal article" date="2015" name="Fish Shellfish Immunol.">
        <title>Early steps in the European eel (Anguilla anguilla)-Vibrio vulnificus interaction in the gills: Role of the RtxA13 toxin.</title>
        <authorList>
            <person name="Callol A."/>
            <person name="Pajuelo D."/>
            <person name="Ebbesson L."/>
            <person name="Teles M."/>
            <person name="MacKenzie S."/>
            <person name="Amaro C."/>
        </authorList>
    </citation>
    <scope>NUCLEOTIDE SEQUENCE</scope>
</reference>
<evidence type="ECO:0000313" key="1">
    <source>
        <dbReference type="EMBL" id="JAH45809.1"/>
    </source>
</evidence>
<accession>A0A0E9SWU3</accession>
<sequence length="13" mass="1475">MGPTPAFQQQLEK</sequence>
<reference evidence="1" key="1">
    <citation type="submission" date="2014-11" db="EMBL/GenBank/DDBJ databases">
        <authorList>
            <person name="Amaro Gonzalez C."/>
        </authorList>
    </citation>
    <scope>NUCLEOTIDE SEQUENCE</scope>
</reference>
<organism evidence="1">
    <name type="scientific">Anguilla anguilla</name>
    <name type="common">European freshwater eel</name>
    <name type="synonym">Muraena anguilla</name>
    <dbReference type="NCBI Taxonomy" id="7936"/>
    <lineage>
        <taxon>Eukaryota</taxon>
        <taxon>Metazoa</taxon>
        <taxon>Chordata</taxon>
        <taxon>Craniata</taxon>
        <taxon>Vertebrata</taxon>
        <taxon>Euteleostomi</taxon>
        <taxon>Actinopterygii</taxon>
        <taxon>Neopterygii</taxon>
        <taxon>Teleostei</taxon>
        <taxon>Anguilliformes</taxon>
        <taxon>Anguillidae</taxon>
        <taxon>Anguilla</taxon>
    </lineage>
</organism>
<dbReference type="EMBL" id="GBXM01062768">
    <property type="protein sequence ID" value="JAH45809.1"/>
    <property type="molecule type" value="Transcribed_RNA"/>
</dbReference>
<name>A0A0E9SWU3_ANGAN</name>
<proteinExistence type="predicted"/>